<feature type="compositionally biased region" description="Polar residues" evidence="1">
    <location>
        <begin position="37"/>
        <end position="50"/>
    </location>
</feature>
<reference evidence="3 4" key="1">
    <citation type="submission" date="2020-04" db="EMBL/GenBank/DDBJ databases">
        <authorList>
            <person name="Laetsch R D."/>
            <person name="Stevens L."/>
            <person name="Kumar S."/>
            <person name="Blaxter L. M."/>
        </authorList>
    </citation>
    <scope>NUCLEOTIDE SEQUENCE [LARGE SCALE GENOMIC DNA]</scope>
</reference>
<accession>A0A8S1EVK9</accession>
<organism evidence="3 4">
    <name type="scientific">Caenorhabditis bovis</name>
    <dbReference type="NCBI Taxonomy" id="2654633"/>
    <lineage>
        <taxon>Eukaryota</taxon>
        <taxon>Metazoa</taxon>
        <taxon>Ecdysozoa</taxon>
        <taxon>Nematoda</taxon>
        <taxon>Chromadorea</taxon>
        <taxon>Rhabditida</taxon>
        <taxon>Rhabditina</taxon>
        <taxon>Rhabditomorpha</taxon>
        <taxon>Rhabditoidea</taxon>
        <taxon>Rhabditidae</taxon>
        <taxon>Peloderinae</taxon>
        <taxon>Caenorhabditis</taxon>
    </lineage>
</organism>
<feature type="compositionally biased region" description="Basic and acidic residues" evidence="1">
    <location>
        <begin position="401"/>
        <end position="443"/>
    </location>
</feature>
<feature type="compositionally biased region" description="Low complexity" evidence="1">
    <location>
        <begin position="494"/>
        <end position="509"/>
    </location>
</feature>
<dbReference type="InterPro" id="IPR053123">
    <property type="entry name" value="CPG4-like"/>
</dbReference>
<proteinExistence type="predicted"/>
<comment type="caution">
    <text evidence="3">The sequence shown here is derived from an EMBL/GenBank/DDBJ whole genome shotgun (WGS) entry which is preliminary data.</text>
</comment>
<dbReference type="Proteomes" id="UP000494206">
    <property type="component" value="Unassembled WGS sequence"/>
</dbReference>
<sequence>MTRIHWRQVSIRIFKRKYRFQTTNLLNLSFPDENSNETYVETENGDSNLVLNRAPESPLDDTSQRSSKTDHNNFIMDFDELAECPRDCSVELKDALSIALQDMSHIERYSKICGKYKSTLSCIHEDEKCLEEDRGMFETMMSGLHYMCVEQELAFNATIKCIDDEAGVVQAECEQQCQTKNLFMNWIMRSAFQDTIQQGVNDIVGAATGANVNPLAFMKSGEQQWANFLQSAGQPPKTDAASMQQGMENFRQFTNDLCRVGDCMLDCIRSKFNTRCEGSAGTLLSEVFVRPIAMSQNKLTVLRPVLGIFMPDQCNYVYNNAALKKHRIDSQMDTELKRMYREKFDKEIKERAAQDELLANMVPLDQNGVPLARAIPEIYDAADSPLDASEMSLERMILDKNETETHKQSNENTEEKSSKYDVKKVPAKTKYEKKIEANKPTEEHSEELESSGVASVDVEYSGESSGDTESSGERFKESSGDVEASGETSDDSFSEASGDSSGDGEASGSLEDRESSGEGSGEYEYLPLL</sequence>
<feature type="region of interest" description="Disordered" evidence="1">
    <location>
        <begin position="37"/>
        <end position="68"/>
    </location>
</feature>
<name>A0A8S1EVK9_9PELO</name>
<keyword evidence="4" id="KW-1185">Reference proteome</keyword>
<dbReference type="EMBL" id="CADEPM010000003">
    <property type="protein sequence ID" value="CAB3403541.1"/>
    <property type="molecule type" value="Genomic_DNA"/>
</dbReference>
<dbReference type="PANTHER" id="PTHR37442">
    <property type="entry name" value="F18A1.7 PROTEIN-RELATED"/>
    <property type="match status" value="1"/>
</dbReference>
<gene>
    <name evidence="3" type="ORF">CBOVIS_LOCUS6003</name>
</gene>
<dbReference type="AlphaFoldDB" id="A0A8S1EVK9"/>
<evidence type="ECO:0000259" key="2">
    <source>
        <dbReference type="Pfam" id="PF15481"/>
    </source>
</evidence>
<dbReference type="PANTHER" id="PTHR37442:SF2">
    <property type="entry name" value="CHONDROITIN PROTEOGLYCAN 4"/>
    <property type="match status" value="1"/>
</dbReference>
<feature type="domain" description="Chondroitin proteoglycan 4" evidence="2">
    <location>
        <begin position="83"/>
        <end position="178"/>
    </location>
</feature>
<evidence type="ECO:0000313" key="4">
    <source>
        <dbReference type="Proteomes" id="UP000494206"/>
    </source>
</evidence>
<feature type="region of interest" description="Disordered" evidence="1">
    <location>
        <begin position="401"/>
        <end position="529"/>
    </location>
</feature>
<dbReference type="Pfam" id="PF15481">
    <property type="entry name" value="CPG4"/>
    <property type="match status" value="1"/>
</dbReference>
<evidence type="ECO:0000313" key="3">
    <source>
        <dbReference type="EMBL" id="CAB3403541.1"/>
    </source>
</evidence>
<protein>
    <recommendedName>
        <fullName evidence="2">Chondroitin proteoglycan 4 domain-containing protein</fullName>
    </recommendedName>
</protein>
<dbReference type="OrthoDB" id="5854862at2759"/>
<dbReference type="InterPro" id="IPR029153">
    <property type="entry name" value="CPG4"/>
</dbReference>
<evidence type="ECO:0000256" key="1">
    <source>
        <dbReference type="SAM" id="MobiDB-lite"/>
    </source>
</evidence>